<sequence length="157" mass="17635">MPIMGRTARTSKKIFLQNEERFTSSTFNTIRHQFLELRVIVHPSVCLVSGPVQQYLDRPEEHHEVDCRPDKAHVEHDLGPLSHQVDGRRYIEALQRRIDQHESGGIVNFGADMSDLSSAAAGRAAAYRAHGWTLPQRAAGDLAILWGQNANTRAMLL</sequence>
<reference evidence="1" key="2">
    <citation type="submission" date="2023-06" db="EMBL/GenBank/DDBJ databases">
        <authorList>
            <consortium name="Lawrence Berkeley National Laboratory"/>
            <person name="Haridas S."/>
            <person name="Hensen N."/>
            <person name="Bonometti L."/>
            <person name="Westerberg I."/>
            <person name="Brannstrom I.O."/>
            <person name="Guillou S."/>
            <person name="Cros-Aarteil S."/>
            <person name="Calhoun S."/>
            <person name="Kuo A."/>
            <person name="Mondo S."/>
            <person name="Pangilinan J."/>
            <person name="Riley R."/>
            <person name="Labutti K."/>
            <person name="Andreopoulos B."/>
            <person name="Lipzen A."/>
            <person name="Chen C."/>
            <person name="Yanf M."/>
            <person name="Daum C."/>
            <person name="Ng V."/>
            <person name="Clum A."/>
            <person name="Steindorff A."/>
            <person name="Ohm R."/>
            <person name="Martin F."/>
            <person name="Silar P."/>
            <person name="Natvig D."/>
            <person name="Lalanne C."/>
            <person name="Gautier V."/>
            <person name="Ament-Velasquez S.L."/>
            <person name="Kruys A."/>
            <person name="Hutchinson M.I."/>
            <person name="Powell A.J."/>
            <person name="Barry K."/>
            <person name="Miller A.N."/>
            <person name="Grigoriev I.V."/>
            <person name="Debuchy R."/>
            <person name="Gladieux P."/>
            <person name="Thoren M.H."/>
            <person name="Johannesson H."/>
        </authorList>
    </citation>
    <scope>NUCLEOTIDE SEQUENCE</scope>
    <source>
        <strain evidence="1">CBS 118394</strain>
    </source>
</reference>
<protein>
    <submittedName>
        <fullName evidence="1">Uncharacterized protein</fullName>
    </submittedName>
</protein>
<evidence type="ECO:0000313" key="1">
    <source>
        <dbReference type="EMBL" id="KAK3315966.1"/>
    </source>
</evidence>
<name>A0AAE0I1P1_9PEZI</name>
<reference evidence="1" key="1">
    <citation type="journal article" date="2023" name="Mol. Phylogenet. Evol.">
        <title>Genome-scale phylogeny and comparative genomics of the fungal order Sordariales.</title>
        <authorList>
            <person name="Hensen N."/>
            <person name="Bonometti L."/>
            <person name="Westerberg I."/>
            <person name="Brannstrom I.O."/>
            <person name="Guillou S."/>
            <person name="Cros-Aarteil S."/>
            <person name="Calhoun S."/>
            <person name="Haridas S."/>
            <person name="Kuo A."/>
            <person name="Mondo S."/>
            <person name="Pangilinan J."/>
            <person name="Riley R."/>
            <person name="LaButti K."/>
            <person name="Andreopoulos B."/>
            <person name="Lipzen A."/>
            <person name="Chen C."/>
            <person name="Yan M."/>
            <person name="Daum C."/>
            <person name="Ng V."/>
            <person name="Clum A."/>
            <person name="Steindorff A."/>
            <person name="Ohm R.A."/>
            <person name="Martin F."/>
            <person name="Silar P."/>
            <person name="Natvig D.O."/>
            <person name="Lalanne C."/>
            <person name="Gautier V."/>
            <person name="Ament-Velasquez S.L."/>
            <person name="Kruys A."/>
            <person name="Hutchinson M.I."/>
            <person name="Powell A.J."/>
            <person name="Barry K."/>
            <person name="Miller A.N."/>
            <person name="Grigoriev I.V."/>
            <person name="Debuchy R."/>
            <person name="Gladieux P."/>
            <person name="Hiltunen Thoren M."/>
            <person name="Johannesson H."/>
        </authorList>
    </citation>
    <scope>NUCLEOTIDE SEQUENCE</scope>
    <source>
        <strain evidence="1">CBS 118394</strain>
    </source>
</reference>
<dbReference type="EMBL" id="JAUEDM010000005">
    <property type="protein sequence ID" value="KAK3315966.1"/>
    <property type="molecule type" value="Genomic_DNA"/>
</dbReference>
<gene>
    <name evidence="1" type="ORF">B0H66DRAFT_604275</name>
</gene>
<keyword evidence="2" id="KW-1185">Reference proteome</keyword>
<organism evidence="1 2">
    <name type="scientific">Apodospora peruviana</name>
    <dbReference type="NCBI Taxonomy" id="516989"/>
    <lineage>
        <taxon>Eukaryota</taxon>
        <taxon>Fungi</taxon>
        <taxon>Dikarya</taxon>
        <taxon>Ascomycota</taxon>
        <taxon>Pezizomycotina</taxon>
        <taxon>Sordariomycetes</taxon>
        <taxon>Sordariomycetidae</taxon>
        <taxon>Sordariales</taxon>
        <taxon>Lasiosphaeriaceae</taxon>
        <taxon>Apodospora</taxon>
    </lineage>
</organism>
<comment type="caution">
    <text evidence="1">The sequence shown here is derived from an EMBL/GenBank/DDBJ whole genome shotgun (WGS) entry which is preliminary data.</text>
</comment>
<accession>A0AAE0I1P1</accession>
<proteinExistence type="predicted"/>
<evidence type="ECO:0000313" key="2">
    <source>
        <dbReference type="Proteomes" id="UP001283341"/>
    </source>
</evidence>
<dbReference type="Proteomes" id="UP001283341">
    <property type="component" value="Unassembled WGS sequence"/>
</dbReference>
<dbReference type="AlphaFoldDB" id="A0AAE0I1P1"/>